<gene>
    <name evidence="2" type="ORF">HU200_028257</name>
</gene>
<proteinExistence type="predicted"/>
<organism evidence="2 3">
    <name type="scientific">Digitaria exilis</name>
    <dbReference type="NCBI Taxonomy" id="1010633"/>
    <lineage>
        <taxon>Eukaryota</taxon>
        <taxon>Viridiplantae</taxon>
        <taxon>Streptophyta</taxon>
        <taxon>Embryophyta</taxon>
        <taxon>Tracheophyta</taxon>
        <taxon>Spermatophyta</taxon>
        <taxon>Magnoliopsida</taxon>
        <taxon>Liliopsida</taxon>
        <taxon>Poales</taxon>
        <taxon>Poaceae</taxon>
        <taxon>PACMAD clade</taxon>
        <taxon>Panicoideae</taxon>
        <taxon>Panicodae</taxon>
        <taxon>Paniceae</taxon>
        <taxon>Anthephorinae</taxon>
        <taxon>Digitaria</taxon>
    </lineage>
</organism>
<evidence type="ECO:0000313" key="3">
    <source>
        <dbReference type="Proteomes" id="UP000636709"/>
    </source>
</evidence>
<keyword evidence="3" id="KW-1185">Reference proteome</keyword>
<accession>A0A835EST3</accession>
<dbReference type="Proteomes" id="UP000636709">
    <property type="component" value="Unassembled WGS sequence"/>
</dbReference>
<comment type="caution">
    <text evidence="2">The sequence shown here is derived from an EMBL/GenBank/DDBJ whole genome shotgun (WGS) entry which is preliminary data.</text>
</comment>
<sequence>MQGEGVVLEEGCPYHMKKNQPPPPPTSSGGGAGPSHFSAAPPNPPAIGLTALSSGCSRYIAAVALIAG</sequence>
<dbReference type="EMBL" id="JACEFO010001741">
    <property type="protein sequence ID" value="KAF8713480.1"/>
    <property type="molecule type" value="Genomic_DNA"/>
</dbReference>
<name>A0A835EST3_9POAL</name>
<feature type="region of interest" description="Disordered" evidence="1">
    <location>
        <begin position="1"/>
        <end position="44"/>
    </location>
</feature>
<dbReference type="AlphaFoldDB" id="A0A835EST3"/>
<protein>
    <submittedName>
        <fullName evidence="2">Uncharacterized protein</fullName>
    </submittedName>
</protein>
<evidence type="ECO:0000256" key="1">
    <source>
        <dbReference type="SAM" id="MobiDB-lite"/>
    </source>
</evidence>
<reference evidence="2" key="1">
    <citation type="submission" date="2020-07" db="EMBL/GenBank/DDBJ databases">
        <title>Genome sequence and genetic diversity analysis of an under-domesticated orphan crop, white fonio (Digitaria exilis).</title>
        <authorList>
            <person name="Bennetzen J.L."/>
            <person name="Chen S."/>
            <person name="Ma X."/>
            <person name="Wang X."/>
            <person name="Yssel A.E.J."/>
            <person name="Chaluvadi S.R."/>
            <person name="Johnson M."/>
            <person name="Gangashetty P."/>
            <person name="Hamidou F."/>
            <person name="Sanogo M.D."/>
            <person name="Zwaenepoel A."/>
            <person name="Wallace J."/>
            <person name="Van De Peer Y."/>
            <person name="Van Deynze A."/>
        </authorList>
    </citation>
    <scope>NUCLEOTIDE SEQUENCE</scope>
    <source>
        <tissue evidence="2">Leaves</tissue>
    </source>
</reference>
<evidence type="ECO:0000313" key="2">
    <source>
        <dbReference type="EMBL" id="KAF8713480.1"/>
    </source>
</evidence>